<feature type="non-terminal residue" evidence="13">
    <location>
        <position position="1143"/>
    </location>
</feature>
<accession>A0A087T8G8</accession>
<dbReference type="PANTHER" id="PTHR46393">
    <property type="entry name" value="SUSHI DOMAIN-CONTAINING PROTEIN"/>
    <property type="match status" value="1"/>
</dbReference>
<feature type="disulfide bond" evidence="8">
    <location>
        <begin position="466"/>
        <end position="493"/>
    </location>
</feature>
<dbReference type="Pfam" id="PF00059">
    <property type="entry name" value="Lectin_C"/>
    <property type="match status" value="1"/>
</dbReference>
<dbReference type="OrthoDB" id="406096at2759"/>
<feature type="disulfide bond" evidence="8">
    <location>
        <begin position="556"/>
        <end position="599"/>
    </location>
</feature>
<dbReference type="InterPro" id="IPR000436">
    <property type="entry name" value="Sushi_SCR_CCP_dom"/>
</dbReference>
<sequence length="1143" mass="125756">MDALRIIYSLVLATLFCGVLEVKAQNGDKQQICPHPAVPIYSSVSLSYEDRRTGTTATYSCDEGYELFGESTRTCLSNGKWSGEIPSCAVNVAYGKPANQSSTVRGGEASHGNDGDLTTVHENKYCTETKAEDSPWWQVDLLHAYPVRVVRIVTRGCCGHRPLQDLEIRVGNSSSVQGNRLCAWYPKTLDDGVTKDFDCAYPIVGRYVYVQMVGIQGSLTLCEVMVFTTQEISPGRCGNQLEPLELTTFSKTCYEFQVQKGGSFDTAEDYCRARGGLLLHGVRDLTHHFIASELERRKEALKSKLVWLGAQRDQGLRARTWHWVDDTPVQQFLWAEDQPNNYNGQQNCIVLDGGRRWLWNDVTCDLDYLPWVCQYSPSNCGNPDRQENSTVLEKDFRLGQSVVYHCPTGNKVVGDRVRRCESNGFWSGTAPTCQYVQCGDLKDINFGKVIYPEKRTTYNATAVYICEENYTLVGDGVRRCTEDGTWNGTEPRCEYHWCPSLKVPTNASMELSGVKAGDEVKYVCDKGHKLVGDEVRKCQLGGQWTGREPFCKYVDCGRPLSLDNGTYQLIDEGLSTYQSRVTYRCNSNYTIVGHDQRTCLETGKWSGREPTCKLIDCGKPDVPEGIEIPKNATFTVHSEIRYRCKPGHKLSAVSTNDVNTFKNGGNTLRCNPDGKWSGTLPTCIYVDCGRVQPLLRGEVQYSNGTTYLSSMAIYSCNSGFRMIGTRVRHCTESGKWSDNAPKCEEIRCSPPEVPKNATVVYGGNDRASADSFRVGSTVQYRCVAGHLPINGEPLRTCLPTGVWSNEPPLCMYIDCGLPLPVPHGHWMLPSNTTYYGSQVEYVCDLNYEIHGPRRRLCLENATWSNSEPTCQVVSCGAPDTKDDQTAVDGNSYVVEQWVNYSCSTGYELVGNSSRVCGSDGKWSGETPFCKLVDCGTPSAIANGQGFLANGTTTFLSVVQYRCLPDFQMVGEPSRTCLASGEWSDLEPKCVDIVLEIENTADGQHADGQDIDASKTIGIAIAVGAGVLLIIIIIAAAICMKTRKAKAIKSTGAAVISSRIDHKDSSSLRAYSTIAAITAADAHNGGSGFGNGAVRNNPNGLVTFSSNPQPIYANVNGNETEENGNQQQGVVRQLRNGVIQSESL</sequence>
<dbReference type="Pfam" id="PF00084">
    <property type="entry name" value="Sushi"/>
    <property type="match status" value="11"/>
</dbReference>
<dbReference type="OMA" id="DWCPEPP"/>
<keyword evidence="3 10" id="KW-0732">Signal</keyword>
<feature type="domain" description="Sushi" evidence="12">
    <location>
        <begin position="873"/>
        <end position="931"/>
    </location>
</feature>
<feature type="domain" description="Sushi" evidence="12">
    <location>
        <begin position="554"/>
        <end position="614"/>
    </location>
</feature>
<feature type="domain" description="Sushi" evidence="12">
    <location>
        <begin position="496"/>
        <end position="553"/>
    </location>
</feature>
<keyword evidence="1 8" id="KW-0768">Sushi</keyword>
<keyword evidence="6 8" id="KW-1015">Disulfide bond</keyword>
<evidence type="ECO:0000256" key="10">
    <source>
        <dbReference type="SAM" id="SignalP"/>
    </source>
</evidence>
<dbReference type="PROSITE" id="PS00615">
    <property type="entry name" value="C_TYPE_LECTIN_1"/>
    <property type="match status" value="1"/>
</dbReference>
<evidence type="ECO:0000256" key="6">
    <source>
        <dbReference type="ARBA" id="ARBA00023157"/>
    </source>
</evidence>
<dbReference type="CDD" id="cd00037">
    <property type="entry name" value="CLECT"/>
    <property type="match status" value="1"/>
</dbReference>
<dbReference type="Pfam" id="PF22633">
    <property type="entry name" value="F5_F8_type_C_2"/>
    <property type="match status" value="1"/>
</dbReference>
<feature type="domain" description="Sushi" evidence="12">
    <location>
        <begin position="813"/>
        <end position="872"/>
    </location>
</feature>
<keyword evidence="14" id="KW-1185">Reference proteome</keyword>
<keyword evidence="9" id="KW-0472">Membrane</keyword>
<dbReference type="SUPFAM" id="SSF57535">
    <property type="entry name" value="Complement control module/SCR domain"/>
    <property type="match status" value="11"/>
</dbReference>
<feature type="disulfide bond" evidence="8">
    <location>
        <begin position="585"/>
        <end position="612"/>
    </location>
</feature>
<feature type="disulfide bond" evidence="8">
    <location>
        <begin position="843"/>
        <end position="870"/>
    </location>
</feature>
<keyword evidence="5" id="KW-0106">Calcium</keyword>
<dbReference type="GO" id="GO:0046872">
    <property type="term" value="F:metal ion binding"/>
    <property type="evidence" value="ECO:0007669"/>
    <property type="project" value="UniProtKB-KW"/>
</dbReference>
<dbReference type="CDD" id="cd00033">
    <property type="entry name" value="CCP"/>
    <property type="match status" value="11"/>
</dbReference>
<evidence type="ECO:0000256" key="8">
    <source>
        <dbReference type="PROSITE-ProRule" id="PRU00302"/>
    </source>
</evidence>
<feature type="disulfide bond" evidence="8">
    <location>
        <begin position="902"/>
        <end position="929"/>
    </location>
</feature>
<dbReference type="PANTHER" id="PTHR46393:SF7">
    <property type="entry name" value="COMPLEMENT C2"/>
    <property type="match status" value="1"/>
</dbReference>
<name>A0A087T8G8_STEMI</name>
<feature type="domain" description="Sushi" evidence="12">
    <location>
        <begin position="686"/>
        <end position="745"/>
    </location>
</feature>
<evidence type="ECO:0000256" key="9">
    <source>
        <dbReference type="SAM" id="Phobius"/>
    </source>
</evidence>
<organism evidence="13 14">
    <name type="scientific">Stegodyphus mimosarum</name>
    <name type="common">African social velvet spider</name>
    <dbReference type="NCBI Taxonomy" id="407821"/>
    <lineage>
        <taxon>Eukaryota</taxon>
        <taxon>Metazoa</taxon>
        <taxon>Ecdysozoa</taxon>
        <taxon>Arthropoda</taxon>
        <taxon>Chelicerata</taxon>
        <taxon>Arachnida</taxon>
        <taxon>Araneae</taxon>
        <taxon>Araneomorphae</taxon>
        <taxon>Entelegynae</taxon>
        <taxon>Eresoidea</taxon>
        <taxon>Eresidae</taxon>
        <taxon>Stegodyphus</taxon>
    </lineage>
</organism>
<dbReference type="SMART" id="SM00032">
    <property type="entry name" value="CCP"/>
    <property type="match status" value="11"/>
</dbReference>
<dbReference type="InterPro" id="IPR035976">
    <property type="entry name" value="Sushi/SCR/CCP_sf"/>
</dbReference>
<dbReference type="AlphaFoldDB" id="A0A087T8G8"/>
<dbReference type="SUPFAM" id="SSF56436">
    <property type="entry name" value="C-type lectin-like"/>
    <property type="match status" value="1"/>
</dbReference>
<evidence type="ECO:0000259" key="12">
    <source>
        <dbReference type="PROSITE" id="PS50923"/>
    </source>
</evidence>
<feature type="disulfide bond" evidence="8">
    <location>
        <begin position="524"/>
        <end position="551"/>
    </location>
</feature>
<evidence type="ECO:0000256" key="3">
    <source>
        <dbReference type="ARBA" id="ARBA00022729"/>
    </source>
</evidence>
<dbReference type="Gene3D" id="2.10.70.10">
    <property type="entry name" value="Complement Module, domain 1"/>
    <property type="match status" value="11"/>
</dbReference>
<feature type="disulfide bond" evidence="8">
    <location>
        <begin position="61"/>
        <end position="88"/>
    </location>
</feature>
<evidence type="ECO:0000313" key="13">
    <source>
        <dbReference type="EMBL" id="KFM61407.1"/>
    </source>
</evidence>
<keyword evidence="9" id="KW-0812">Transmembrane</keyword>
<dbReference type="PROSITE" id="PS50923">
    <property type="entry name" value="SUSHI"/>
    <property type="match status" value="11"/>
</dbReference>
<keyword evidence="7" id="KW-0325">Glycoprotein</keyword>
<feature type="signal peptide" evidence="10">
    <location>
        <begin position="1"/>
        <end position="24"/>
    </location>
</feature>
<feature type="domain" description="Sushi" evidence="12">
    <location>
        <begin position="932"/>
        <end position="991"/>
    </location>
</feature>
<dbReference type="InterPro" id="IPR006585">
    <property type="entry name" value="FTP1"/>
</dbReference>
<proteinExistence type="predicted"/>
<dbReference type="STRING" id="407821.A0A087T8G8"/>
<dbReference type="Gene3D" id="3.10.100.10">
    <property type="entry name" value="Mannose-Binding Protein A, subunit A"/>
    <property type="match status" value="1"/>
</dbReference>
<feature type="disulfide bond" evidence="8">
    <location>
        <begin position="406"/>
        <end position="433"/>
    </location>
</feature>
<feature type="chain" id="PRO_5001829395" evidence="10">
    <location>
        <begin position="25"/>
        <end position="1143"/>
    </location>
</feature>
<dbReference type="Proteomes" id="UP000054359">
    <property type="component" value="Unassembled WGS sequence"/>
</dbReference>
<dbReference type="PROSITE" id="PS50041">
    <property type="entry name" value="C_TYPE_LECTIN_2"/>
    <property type="match status" value="1"/>
</dbReference>
<evidence type="ECO:0000259" key="11">
    <source>
        <dbReference type="PROSITE" id="PS50041"/>
    </source>
</evidence>
<evidence type="ECO:0000256" key="7">
    <source>
        <dbReference type="ARBA" id="ARBA00023180"/>
    </source>
</evidence>
<dbReference type="InterPro" id="IPR018378">
    <property type="entry name" value="C-type_lectin_CS"/>
</dbReference>
<dbReference type="FunFam" id="2.60.120.260:FF:000105">
    <property type="entry name" value="Sushi, von Willebrand factor type A, EGF and pentraxin domain-containing protein 1"/>
    <property type="match status" value="1"/>
</dbReference>
<dbReference type="InterPro" id="IPR016187">
    <property type="entry name" value="CTDL_fold"/>
</dbReference>
<dbReference type="SMART" id="SM00034">
    <property type="entry name" value="CLECT"/>
    <property type="match status" value="1"/>
</dbReference>
<dbReference type="SUPFAM" id="SSF49785">
    <property type="entry name" value="Galactose-binding domain-like"/>
    <property type="match status" value="1"/>
</dbReference>
<feature type="domain" description="Sushi" evidence="12">
    <location>
        <begin position="615"/>
        <end position="685"/>
    </location>
</feature>
<reference evidence="13 14" key="1">
    <citation type="submission" date="2013-11" db="EMBL/GenBank/DDBJ databases">
        <title>Genome sequencing of Stegodyphus mimosarum.</title>
        <authorList>
            <person name="Bechsgaard J."/>
        </authorList>
    </citation>
    <scope>NUCLEOTIDE SEQUENCE [LARGE SCALE GENOMIC DNA]</scope>
</reference>
<comment type="caution">
    <text evidence="8">Lacks conserved residue(s) required for the propagation of feature annotation.</text>
</comment>
<keyword evidence="2" id="KW-0479">Metal-binding</keyword>
<feature type="domain" description="Sushi" evidence="12">
    <location>
        <begin position="378"/>
        <end position="435"/>
    </location>
</feature>
<feature type="transmembrane region" description="Helical" evidence="9">
    <location>
        <begin position="1016"/>
        <end position="1039"/>
    </location>
</feature>
<dbReference type="InterPro" id="IPR001304">
    <property type="entry name" value="C-type_lectin-like"/>
</dbReference>
<feature type="domain" description="C-type lectin" evidence="11">
    <location>
        <begin position="249"/>
        <end position="365"/>
    </location>
</feature>
<dbReference type="Gene3D" id="2.60.120.260">
    <property type="entry name" value="Galactose-binding domain-like"/>
    <property type="match status" value="1"/>
</dbReference>
<evidence type="ECO:0000256" key="5">
    <source>
        <dbReference type="ARBA" id="ARBA00022837"/>
    </source>
</evidence>
<dbReference type="InterPro" id="IPR008979">
    <property type="entry name" value="Galactose-bd-like_sf"/>
</dbReference>
<dbReference type="EMBL" id="KK113941">
    <property type="protein sequence ID" value="KFM61407.1"/>
    <property type="molecule type" value="Genomic_DNA"/>
</dbReference>
<evidence type="ECO:0000256" key="2">
    <source>
        <dbReference type="ARBA" id="ARBA00022723"/>
    </source>
</evidence>
<evidence type="ECO:0000256" key="4">
    <source>
        <dbReference type="ARBA" id="ARBA00022737"/>
    </source>
</evidence>
<protein>
    <submittedName>
        <fullName evidence="13">CUB and sushi domain-containing protein 3</fullName>
    </submittedName>
</protein>
<evidence type="ECO:0000313" key="14">
    <source>
        <dbReference type="Proteomes" id="UP000054359"/>
    </source>
</evidence>
<feature type="domain" description="Sushi" evidence="12">
    <location>
        <begin position="436"/>
        <end position="495"/>
    </location>
</feature>
<keyword evidence="4" id="KW-0677">Repeat</keyword>
<dbReference type="InterPro" id="IPR016186">
    <property type="entry name" value="C-type_lectin-like/link_sf"/>
</dbReference>
<feature type="disulfide bond" evidence="8">
    <location>
        <begin position="962"/>
        <end position="989"/>
    </location>
</feature>
<gene>
    <name evidence="13" type="ORF">X975_04614</name>
</gene>
<feature type="domain" description="Sushi" evidence="12">
    <location>
        <begin position="31"/>
        <end position="90"/>
    </location>
</feature>
<dbReference type="SMART" id="SM00607">
    <property type="entry name" value="FTP"/>
    <property type="match status" value="1"/>
</dbReference>
<feature type="domain" description="Sushi" evidence="12">
    <location>
        <begin position="746"/>
        <end position="812"/>
    </location>
</feature>
<feature type="disulfide bond" evidence="8">
    <location>
        <begin position="716"/>
        <end position="743"/>
    </location>
</feature>
<keyword evidence="9" id="KW-1133">Transmembrane helix</keyword>
<evidence type="ECO:0000256" key="1">
    <source>
        <dbReference type="ARBA" id="ARBA00022659"/>
    </source>
</evidence>